<proteinExistence type="predicted"/>
<gene>
    <name evidence="2" type="ORF">QIS74_05658</name>
</gene>
<name>A0AAV9TI59_9PEZI</name>
<sequence length="96" mass="9663">MKYLGILALLTASLASFADAACQIRTTACSPLQVCNSMSGAEVCGTTETVSGGGCTLKIVSGEDNGEVTEMFRLGLVVPSSLCVARPASGSTRAGT</sequence>
<dbReference type="EMBL" id="JASAOK010000030">
    <property type="protein sequence ID" value="KAK6220156.1"/>
    <property type="molecule type" value="Genomic_DNA"/>
</dbReference>
<reference evidence="2 3" key="1">
    <citation type="submission" date="2023-04" db="EMBL/GenBank/DDBJ databases">
        <title>Colletotrichum tabacum stain YC1 causing leaf anthracnose on Nicotiana tabacum(L.) cv.</title>
        <authorList>
            <person name="Ji Z."/>
            <person name="Wang M."/>
            <person name="Zhang J."/>
            <person name="Wang N."/>
            <person name="Zhou Z."/>
        </authorList>
    </citation>
    <scope>NUCLEOTIDE SEQUENCE [LARGE SCALE GENOMIC DNA]</scope>
    <source>
        <strain evidence="2 3">YC1</strain>
    </source>
</reference>
<comment type="caution">
    <text evidence="2">The sequence shown here is derived from an EMBL/GenBank/DDBJ whole genome shotgun (WGS) entry which is preliminary data.</text>
</comment>
<evidence type="ECO:0000313" key="2">
    <source>
        <dbReference type="EMBL" id="KAK6220156.1"/>
    </source>
</evidence>
<keyword evidence="1" id="KW-0732">Signal</keyword>
<accession>A0AAV9TI59</accession>
<keyword evidence="3" id="KW-1185">Reference proteome</keyword>
<evidence type="ECO:0000313" key="3">
    <source>
        <dbReference type="Proteomes" id="UP001327957"/>
    </source>
</evidence>
<protein>
    <submittedName>
        <fullName evidence="2">Uncharacterized protein</fullName>
    </submittedName>
</protein>
<organism evidence="2 3">
    <name type="scientific">Colletotrichum tabaci</name>
    <dbReference type="NCBI Taxonomy" id="1209068"/>
    <lineage>
        <taxon>Eukaryota</taxon>
        <taxon>Fungi</taxon>
        <taxon>Dikarya</taxon>
        <taxon>Ascomycota</taxon>
        <taxon>Pezizomycotina</taxon>
        <taxon>Sordariomycetes</taxon>
        <taxon>Hypocreomycetidae</taxon>
        <taxon>Glomerellales</taxon>
        <taxon>Glomerellaceae</taxon>
        <taxon>Colletotrichum</taxon>
        <taxon>Colletotrichum destructivum species complex</taxon>
    </lineage>
</organism>
<dbReference type="AlphaFoldDB" id="A0AAV9TI59"/>
<feature type="signal peptide" evidence="1">
    <location>
        <begin position="1"/>
        <end position="20"/>
    </location>
</feature>
<dbReference type="Proteomes" id="UP001327957">
    <property type="component" value="Unassembled WGS sequence"/>
</dbReference>
<evidence type="ECO:0000256" key="1">
    <source>
        <dbReference type="SAM" id="SignalP"/>
    </source>
</evidence>
<feature type="chain" id="PRO_5043765573" evidence="1">
    <location>
        <begin position="21"/>
        <end position="96"/>
    </location>
</feature>